<dbReference type="Gene3D" id="1.20.1270.280">
    <property type="match status" value="1"/>
</dbReference>
<dbReference type="Gene3D" id="1.10.8.720">
    <property type="entry name" value="Region D6 of dynein motor"/>
    <property type="match status" value="1"/>
</dbReference>
<dbReference type="Gene3D" id="3.40.50.300">
    <property type="entry name" value="P-loop containing nucleotide triphosphate hydrolases"/>
    <property type="match status" value="2"/>
</dbReference>
<keyword evidence="5" id="KW-1185">Reference proteome</keyword>
<dbReference type="GO" id="GO:0051959">
    <property type="term" value="F:dynein light intermediate chain binding"/>
    <property type="evidence" value="ECO:0007669"/>
    <property type="project" value="InterPro"/>
</dbReference>
<name>A0A8C0ECL1_BUBBB</name>
<dbReference type="GO" id="GO:0030286">
    <property type="term" value="C:dynein complex"/>
    <property type="evidence" value="ECO:0007669"/>
    <property type="project" value="InterPro"/>
</dbReference>
<dbReference type="PANTHER" id="PTHR46961">
    <property type="entry name" value="DYNEIN HEAVY CHAIN 1, AXONEMAL-LIKE PROTEIN"/>
    <property type="match status" value="1"/>
</dbReference>
<evidence type="ECO:0000313" key="4">
    <source>
        <dbReference type="Ensembl" id="ENSBOBP00000002930.1"/>
    </source>
</evidence>
<reference evidence="4" key="2">
    <citation type="submission" date="2025-09" db="UniProtKB">
        <authorList>
            <consortium name="Ensembl"/>
        </authorList>
    </citation>
    <scope>IDENTIFICATION</scope>
</reference>
<dbReference type="GO" id="GO:0007018">
    <property type="term" value="P:microtubule-based movement"/>
    <property type="evidence" value="ECO:0007669"/>
    <property type="project" value="InterPro"/>
</dbReference>
<evidence type="ECO:0000259" key="2">
    <source>
        <dbReference type="Pfam" id="PF18198"/>
    </source>
</evidence>
<dbReference type="AlphaFoldDB" id="A0A8C0ECL1"/>
<feature type="domain" description="Dynein heavy chain C-terminal" evidence="3">
    <location>
        <begin position="490"/>
        <end position="563"/>
    </location>
</feature>
<feature type="domain" description="Dynein heavy chain AAA lid" evidence="2">
    <location>
        <begin position="330"/>
        <end position="450"/>
    </location>
</feature>
<sequence length="638" mass="72922">SNSLGSIKPIYQFSLKAFNAVLHKAIKQAEKSGDIQGCISNLTEGDTYSTFLFTSQELFEKDKLIFLAQKAFQILLRSKEIELLELDFLLQFRVEHTYKSPVGSLTTQSWSAMAVMDVFRGLDKDIERSAKRWKKWVDSECPEKENLPQEWTNKSSLQKLIILRVLRPDRMIYVLRNFVEENLDSRYVESTGMDFTKSYEESSPATPVFFILSPGVEPLEDIETLDKTHLGGQGQETVAEANIHLVAKWLGTLEKLLEQYSEESHPDFHVFISAEPAPTPEEHIIPQEILEYSIKITSEPPTRMLDNLYAALYSFHQVKARCTFFCIHFILFSLCYFPHLCCPRGWNGRYPFSARDLTVCIAVLCSITLHNLHYLFGEIMYSGHNTDAWDCRVCCIYLQEFISPPVLEGELTVAPGFLAPPNLDYAGYHKYIDEMLPSERPLLYGLQPNAEMGYLTTSDNLFKTLLEMQPMNSFGGERRGQSAEEKVKFFHCPYALVCLQECERMNLLLSKIRKSLKQLELGLKGELMSSPHMELLQSILFSEAVPDTWTKLAYPSTHSLNNWPLDKVCLTADVTKKTKEDYGHPPREGACICGETKNVFEYPVYKTKSRGQTYVWTLKSKEKPVKWVPAGVALFLAV</sequence>
<evidence type="ECO:0000259" key="3">
    <source>
        <dbReference type="Pfam" id="PF18199"/>
    </source>
</evidence>
<accession>A0A8C0ECL1</accession>
<dbReference type="Pfam" id="PF18198">
    <property type="entry name" value="AAA_lid_11"/>
    <property type="match status" value="1"/>
</dbReference>
<protein>
    <submittedName>
        <fullName evidence="4">Uncharacterized protein</fullName>
    </submittedName>
</protein>
<reference evidence="4" key="1">
    <citation type="submission" date="2025-08" db="UniProtKB">
        <authorList>
            <consortium name="Ensembl"/>
        </authorList>
    </citation>
    <scope>IDENTIFICATION</scope>
</reference>
<dbReference type="Pfam" id="PF18199">
    <property type="entry name" value="Dynein_C"/>
    <property type="match status" value="1"/>
</dbReference>
<dbReference type="InterPro" id="IPR004273">
    <property type="entry name" value="Dynein_heavy_D6_P-loop"/>
</dbReference>
<dbReference type="PANTHER" id="PTHR46961:SF14">
    <property type="entry name" value="DYNEIN HEAVY CHAIN 11, AXONEMAL"/>
    <property type="match status" value="1"/>
</dbReference>
<dbReference type="Ensembl" id="ENSBOBT00000003007.1">
    <property type="protein sequence ID" value="ENSBOBP00000002930.1"/>
    <property type="gene ID" value="ENSBOBG00000002010.1"/>
</dbReference>
<dbReference type="InterPro" id="IPR041228">
    <property type="entry name" value="Dynein_C"/>
</dbReference>
<dbReference type="InterPro" id="IPR027417">
    <property type="entry name" value="P-loop_NTPase"/>
</dbReference>
<dbReference type="InterPro" id="IPR041658">
    <property type="entry name" value="AAA_lid_11"/>
</dbReference>
<dbReference type="InterPro" id="IPR026983">
    <property type="entry name" value="DHC"/>
</dbReference>
<dbReference type="InterPro" id="IPR042219">
    <property type="entry name" value="AAA_lid_11_sf"/>
</dbReference>
<dbReference type="GO" id="GO:0045505">
    <property type="term" value="F:dynein intermediate chain binding"/>
    <property type="evidence" value="ECO:0007669"/>
    <property type="project" value="InterPro"/>
</dbReference>
<evidence type="ECO:0000259" key="1">
    <source>
        <dbReference type="Pfam" id="PF03028"/>
    </source>
</evidence>
<dbReference type="Pfam" id="PF03028">
    <property type="entry name" value="Dynein_heavy"/>
    <property type="match status" value="1"/>
</dbReference>
<dbReference type="Gene3D" id="1.10.8.1220">
    <property type="match status" value="1"/>
</dbReference>
<proteinExistence type="predicted"/>
<organism evidence="4 5">
    <name type="scientific">Bubo bubo</name>
    <name type="common">Eurasian eagle-owl</name>
    <name type="synonym">Strix bubo</name>
    <dbReference type="NCBI Taxonomy" id="30461"/>
    <lineage>
        <taxon>Eukaryota</taxon>
        <taxon>Metazoa</taxon>
        <taxon>Chordata</taxon>
        <taxon>Craniata</taxon>
        <taxon>Vertebrata</taxon>
        <taxon>Euteleostomi</taxon>
        <taxon>Archelosauria</taxon>
        <taxon>Archosauria</taxon>
        <taxon>Dinosauria</taxon>
        <taxon>Saurischia</taxon>
        <taxon>Theropoda</taxon>
        <taxon>Coelurosauria</taxon>
        <taxon>Aves</taxon>
        <taxon>Neognathae</taxon>
        <taxon>Neoaves</taxon>
        <taxon>Telluraves</taxon>
        <taxon>Strigiformes</taxon>
        <taxon>Strigidae</taxon>
        <taxon>Bubo</taxon>
    </lineage>
</organism>
<dbReference type="Proteomes" id="UP000694567">
    <property type="component" value="Unplaced"/>
</dbReference>
<dbReference type="GO" id="GO:0008569">
    <property type="term" value="F:minus-end-directed microtubule motor activity"/>
    <property type="evidence" value="ECO:0007669"/>
    <property type="project" value="InterPro"/>
</dbReference>
<evidence type="ECO:0000313" key="5">
    <source>
        <dbReference type="Proteomes" id="UP000694567"/>
    </source>
</evidence>
<feature type="domain" description="Dynein heavy chain region D6 P-loop" evidence="1">
    <location>
        <begin position="241"/>
        <end position="297"/>
    </location>
</feature>